<keyword evidence="6" id="KW-1185">Reference proteome</keyword>
<reference evidence="5 6" key="1">
    <citation type="journal article" date="2019" name="Plant Biotechnol. J.">
        <title>The red bayberry genome and genetic basis of sex determination.</title>
        <authorList>
            <person name="Jia H.M."/>
            <person name="Jia H.J."/>
            <person name="Cai Q.L."/>
            <person name="Wang Y."/>
            <person name="Zhao H.B."/>
            <person name="Yang W.F."/>
            <person name="Wang G.Y."/>
            <person name="Li Y.H."/>
            <person name="Zhan D.L."/>
            <person name="Shen Y.T."/>
            <person name="Niu Q.F."/>
            <person name="Chang L."/>
            <person name="Qiu J."/>
            <person name="Zhao L."/>
            <person name="Xie H.B."/>
            <person name="Fu W.Y."/>
            <person name="Jin J."/>
            <person name="Li X.W."/>
            <person name="Jiao Y."/>
            <person name="Zhou C.C."/>
            <person name="Tu T."/>
            <person name="Chai C.Y."/>
            <person name="Gao J.L."/>
            <person name="Fan L.J."/>
            <person name="van de Weg E."/>
            <person name="Wang J.Y."/>
            <person name="Gao Z.S."/>
        </authorList>
    </citation>
    <scope>NUCLEOTIDE SEQUENCE [LARGE SCALE GENOMIC DNA]</scope>
    <source>
        <tissue evidence="5">Leaves</tissue>
    </source>
</reference>
<dbReference type="CDD" id="cd03784">
    <property type="entry name" value="GT1_Gtf-like"/>
    <property type="match status" value="1"/>
</dbReference>
<comment type="caution">
    <text evidence="5">The sequence shown here is derived from an EMBL/GenBank/DDBJ whole genome shotgun (WGS) entry which is preliminary data.</text>
</comment>
<dbReference type="PANTHER" id="PTHR48047">
    <property type="entry name" value="GLYCOSYLTRANSFERASE"/>
    <property type="match status" value="1"/>
</dbReference>
<evidence type="ECO:0000256" key="4">
    <source>
        <dbReference type="SAM" id="MobiDB-lite"/>
    </source>
</evidence>
<keyword evidence="2" id="KW-0328">Glycosyltransferase</keyword>
<keyword evidence="3 5" id="KW-0808">Transferase</keyword>
<evidence type="ECO:0000313" key="5">
    <source>
        <dbReference type="EMBL" id="KAB1216105.1"/>
    </source>
</evidence>
<evidence type="ECO:0000256" key="2">
    <source>
        <dbReference type="ARBA" id="ARBA00022676"/>
    </source>
</evidence>
<dbReference type="AlphaFoldDB" id="A0A6A1VTT3"/>
<evidence type="ECO:0000256" key="1">
    <source>
        <dbReference type="ARBA" id="ARBA00009995"/>
    </source>
</evidence>
<dbReference type="Gene3D" id="3.40.50.2000">
    <property type="entry name" value="Glycogen Phosphorylase B"/>
    <property type="match status" value="3"/>
</dbReference>
<comment type="similarity">
    <text evidence="1">Belongs to the UDP-glycosyltransferase family.</text>
</comment>
<dbReference type="EMBL" id="RXIC02000022">
    <property type="protein sequence ID" value="KAB1216105.1"/>
    <property type="molecule type" value="Genomic_DNA"/>
</dbReference>
<sequence>MSREIWVVPFFGQGHLFPCMELCKHIASRDFKTTLFISSNLTSSIPSSFRQYHPLLDVLELSSSPPPPPQPGSDPMLHHRRQHSDIALGLENILSSRHESSHPARPVCAVVDTMMSWTAEVFGKFHVPTVAFFTSGACSAAMEYATWKAHPQDMQPGEVRLLSGLPEDLALTHLDLKRRPHGPPGPPLPTGGGPPGPGPTFPGPPGAGPMKMGPPKPGNQPPWVEEVRGTIALMINTCDDLESPFISYLAHQIGKPVWGVGPLLPEQYWKSAGSLLHDREIRTNRRSNITEDEVIQWLDSKPRGSVLYVSFGSEVGPTMEEYPQLAEALEASTQPFIWVIQPGSGRQGPPRALLGGQPGSDSTEADEGYFPHGLDSRVGNRGLIIRGWAPQLLILSHPSTGGFLSHCGWNSTVEAIGRGVPFLAWPIRGDQYYDAKLVVNHLKVGYTICEDLSQTVMKEDIVKGIERLMGDEAMKQRAVVLSAKFQKGFPESSVASLDAFRDFINLKVA</sequence>
<dbReference type="FunFam" id="3.40.50.2000:FF:000060">
    <property type="entry name" value="Glycosyltransferase"/>
    <property type="match status" value="1"/>
</dbReference>
<organism evidence="5 6">
    <name type="scientific">Morella rubra</name>
    <name type="common">Chinese bayberry</name>
    <dbReference type="NCBI Taxonomy" id="262757"/>
    <lineage>
        <taxon>Eukaryota</taxon>
        <taxon>Viridiplantae</taxon>
        <taxon>Streptophyta</taxon>
        <taxon>Embryophyta</taxon>
        <taxon>Tracheophyta</taxon>
        <taxon>Spermatophyta</taxon>
        <taxon>Magnoliopsida</taxon>
        <taxon>eudicotyledons</taxon>
        <taxon>Gunneridae</taxon>
        <taxon>Pentapetalae</taxon>
        <taxon>rosids</taxon>
        <taxon>fabids</taxon>
        <taxon>Fagales</taxon>
        <taxon>Myricaceae</taxon>
        <taxon>Morella</taxon>
    </lineage>
</organism>
<evidence type="ECO:0000256" key="3">
    <source>
        <dbReference type="ARBA" id="ARBA00022679"/>
    </source>
</evidence>
<name>A0A6A1VTT3_9ROSI</name>
<dbReference type="Proteomes" id="UP000516437">
    <property type="component" value="Chromosome 4"/>
</dbReference>
<feature type="compositionally biased region" description="Pro residues" evidence="4">
    <location>
        <begin position="182"/>
        <end position="220"/>
    </location>
</feature>
<evidence type="ECO:0000313" key="6">
    <source>
        <dbReference type="Proteomes" id="UP000516437"/>
    </source>
</evidence>
<dbReference type="OrthoDB" id="5835829at2759"/>
<gene>
    <name evidence="5" type="ORF">CJ030_MR4G020672</name>
</gene>
<dbReference type="Pfam" id="PF00201">
    <property type="entry name" value="UDPGT"/>
    <property type="match status" value="1"/>
</dbReference>
<proteinExistence type="inferred from homology"/>
<dbReference type="PANTHER" id="PTHR48047:SF131">
    <property type="entry name" value="GLYCOSYLTRANSFERASE"/>
    <property type="match status" value="1"/>
</dbReference>
<dbReference type="SUPFAM" id="SSF53756">
    <property type="entry name" value="UDP-Glycosyltransferase/glycogen phosphorylase"/>
    <property type="match status" value="1"/>
</dbReference>
<protein>
    <submittedName>
        <fullName evidence="5">UDP-glycosyltransferase 73C7</fullName>
    </submittedName>
</protein>
<dbReference type="GO" id="GO:0035251">
    <property type="term" value="F:UDP-glucosyltransferase activity"/>
    <property type="evidence" value="ECO:0007669"/>
    <property type="project" value="TreeGrafter"/>
</dbReference>
<dbReference type="InterPro" id="IPR002213">
    <property type="entry name" value="UDP_glucos_trans"/>
</dbReference>
<feature type="region of interest" description="Disordered" evidence="4">
    <location>
        <begin position="176"/>
        <end position="223"/>
    </location>
</feature>
<accession>A0A6A1VTT3</accession>